<dbReference type="InterPro" id="IPR001031">
    <property type="entry name" value="Thioesterase"/>
</dbReference>
<accession>A0A2V5I9I8</accession>
<keyword evidence="1" id="KW-0596">Phosphopantetheine</keyword>
<keyword evidence="2" id="KW-0597">Phosphoprotein</keyword>
<proteinExistence type="predicted"/>
<dbReference type="Proteomes" id="UP000248817">
    <property type="component" value="Unassembled WGS sequence"/>
</dbReference>
<dbReference type="SUPFAM" id="SSF53474">
    <property type="entry name" value="alpha/beta-Hydrolases"/>
    <property type="match status" value="1"/>
</dbReference>
<dbReference type="Gene3D" id="3.40.50.1820">
    <property type="entry name" value="alpha/beta hydrolase"/>
    <property type="match status" value="1"/>
</dbReference>
<dbReference type="InterPro" id="IPR045851">
    <property type="entry name" value="AMP-bd_C_sf"/>
</dbReference>
<dbReference type="Pfam" id="PF00550">
    <property type="entry name" value="PP-binding"/>
    <property type="match status" value="1"/>
</dbReference>
<dbReference type="InterPro" id="IPR009081">
    <property type="entry name" value="PP-bd_ACP"/>
</dbReference>
<keyword evidence="5" id="KW-1185">Reference proteome</keyword>
<dbReference type="PANTHER" id="PTHR24096">
    <property type="entry name" value="LONG-CHAIN-FATTY-ACID--COA LIGASE"/>
    <property type="match status" value="1"/>
</dbReference>
<dbReference type="InterPro" id="IPR036736">
    <property type="entry name" value="ACP-like_sf"/>
</dbReference>
<dbReference type="Gene3D" id="3.40.50.12780">
    <property type="entry name" value="N-terminal domain of ligase-like"/>
    <property type="match status" value="1"/>
</dbReference>
<dbReference type="PANTHER" id="PTHR24096:SF267">
    <property type="entry name" value="MALONATE--COA LIGASE ACSF3, MITOCHONDRIAL"/>
    <property type="match status" value="1"/>
</dbReference>
<dbReference type="Pfam" id="PF00975">
    <property type="entry name" value="Thioesterase"/>
    <property type="match status" value="1"/>
</dbReference>
<evidence type="ECO:0000259" key="3">
    <source>
        <dbReference type="PROSITE" id="PS50075"/>
    </source>
</evidence>
<dbReference type="SUPFAM" id="SSF47336">
    <property type="entry name" value="ACP-like"/>
    <property type="match status" value="1"/>
</dbReference>
<feature type="domain" description="Carrier" evidence="3">
    <location>
        <begin position="563"/>
        <end position="642"/>
    </location>
</feature>
<protein>
    <submittedName>
        <fullName evidence="4">Acetyl-CoA synthetase-like protein</fullName>
    </submittedName>
</protein>
<evidence type="ECO:0000256" key="1">
    <source>
        <dbReference type="ARBA" id="ARBA00022450"/>
    </source>
</evidence>
<dbReference type="SUPFAM" id="SSF56801">
    <property type="entry name" value="Acetyl-CoA synthetase-like"/>
    <property type="match status" value="1"/>
</dbReference>
<dbReference type="Gene3D" id="3.30.300.30">
    <property type="match status" value="1"/>
</dbReference>
<dbReference type="AlphaFoldDB" id="A0A2V5I9I8"/>
<dbReference type="Pfam" id="PF00501">
    <property type="entry name" value="AMP-binding"/>
    <property type="match status" value="1"/>
</dbReference>
<dbReference type="GO" id="GO:0031957">
    <property type="term" value="F:very long-chain fatty acid-CoA ligase activity"/>
    <property type="evidence" value="ECO:0007669"/>
    <property type="project" value="TreeGrafter"/>
</dbReference>
<dbReference type="InterPro" id="IPR029058">
    <property type="entry name" value="AB_hydrolase_fold"/>
</dbReference>
<dbReference type="GO" id="GO:0006633">
    <property type="term" value="P:fatty acid biosynthetic process"/>
    <property type="evidence" value="ECO:0007669"/>
    <property type="project" value="TreeGrafter"/>
</dbReference>
<dbReference type="InterPro" id="IPR000873">
    <property type="entry name" value="AMP-dep_synth/lig_dom"/>
</dbReference>
<evidence type="ECO:0000313" key="4">
    <source>
        <dbReference type="EMBL" id="PYI33448.1"/>
    </source>
</evidence>
<dbReference type="EMBL" id="KZ825484">
    <property type="protein sequence ID" value="PYI33448.1"/>
    <property type="molecule type" value="Genomic_DNA"/>
</dbReference>
<dbReference type="Gene3D" id="1.10.1200.10">
    <property type="entry name" value="ACP-like"/>
    <property type="match status" value="1"/>
</dbReference>
<organism evidence="4 5">
    <name type="scientific">Aspergillus indologenus CBS 114.80</name>
    <dbReference type="NCBI Taxonomy" id="1450541"/>
    <lineage>
        <taxon>Eukaryota</taxon>
        <taxon>Fungi</taxon>
        <taxon>Dikarya</taxon>
        <taxon>Ascomycota</taxon>
        <taxon>Pezizomycotina</taxon>
        <taxon>Eurotiomycetes</taxon>
        <taxon>Eurotiomycetidae</taxon>
        <taxon>Eurotiales</taxon>
        <taxon>Aspergillaceae</taxon>
        <taxon>Aspergillus</taxon>
        <taxon>Aspergillus subgen. Circumdati</taxon>
    </lineage>
</organism>
<sequence length="929" mass="103020">MTFENLIQLIEIVAGERESGQIICYSSGPTKCRSTYSYYDLLREARRASKALCRRNTNDLLPQSPVLLHFTSHWDNIVWFWAVMLAGCIPVMSTALPNSPLLRTAHLKHLSVMLKQPLCLTRESQVPEFGDQNAIRPISVESFNLSASSFVENINSNPGPNDTAVMLLTSGSTGNCKAVCLSHGQILAANVGKLSVVALPGRSLMNWVNLDHVAALVEIHLQAMLARMDQVHVPGSDLLSNPTTFLDLIDTHRVCRTFAPNFFLAKLRATLETLQDTPQWDLSCLKYIASGGEANVTRTCAGISKLLVQHGTPPNVIVPGFGMTETCAGAIFNTRCPEYDEQEKLEFAAVGQCMPGIQVRITDGSPANTCVPPGEVGSLEVTGPVVFKSYFNNMRTTADSFTSDGWFKTGDRGLLDSNGYLIMAGRDKDTMIINGLKYNPQTIERALDDANIPGFTPSYNCCFCSLPQGGETEEICVVYLPTYQADDMVARVQTTDTISQTVMMGTGARPQVIPLSKDLLQKTALGKLSRAQIKGSYERGEYQPYQELNSKMVKLYRSITKAPPRDKLESTLLAIFSDTLGLEDEDFGVQSPLLDLGITSIELIKLKKALEERLDLSQEIPIITLLRNQTIRALSDSLRDLQNFVPQDPQVYNPVVVLHNEGHKTPLWLVHPGVGEVLVFLNLTKYIQDRPVFALRARGFNDSEEPFASIDDAVTTYHRAIKQTQPEGPYAIAGYSYGAMLAFETSKRLEQHGDTVGFLGSFNLPPHIRSRMRQLDFRQCLLHLAYFLELMSEGRASELATELGDAISQEEALDIVWGSSDSRRLVELALTREGLLKWACLAFGLQSMAVEYEPSGSVAGIDCFYCIPLAGVASSKRQWYDEHMVKWKDFARSEPRFHDVAGAHYTMLSPEHVFGFQKTLRRALDERGL</sequence>
<evidence type="ECO:0000256" key="2">
    <source>
        <dbReference type="ARBA" id="ARBA00022553"/>
    </source>
</evidence>
<name>A0A2V5I9I8_9EURO</name>
<evidence type="ECO:0000313" key="5">
    <source>
        <dbReference type="Proteomes" id="UP000248817"/>
    </source>
</evidence>
<dbReference type="InterPro" id="IPR042099">
    <property type="entry name" value="ANL_N_sf"/>
</dbReference>
<reference evidence="4 5" key="1">
    <citation type="submission" date="2018-02" db="EMBL/GenBank/DDBJ databases">
        <title>The genomes of Aspergillus section Nigri reveals drivers in fungal speciation.</title>
        <authorList>
            <consortium name="DOE Joint Genome Institute"/>
            <person name="Vesth T.C."/>
            <person name="Nybo J."/>
            <person name="Theobald S."/>
            <person name="Brandl J."/>
            <person name="Frisvad J.C."/>
            <person name="Nielsen K.F."/>
            <person name="Lyhne E.K."/>
            <person name="Kogle M.E."/>
            <person name="Kuo A."/>
            <person name="Riley R."/>
            <person name="Clum A."/>
            <person name="Nolan M."/>
            <person name="Lipzen A."/>
            <person name="Salamov A."/>
            <person name="Henrissat B."/>
            <person name="Wiebenga A."/>
            <person name="De vries R.P."/>
            <person name="Grigoriev I.V."/>
            <person name="Mortensen U.H."/>
            <person name="Andersen M.R."/>
            <person name="Baker S.E."/>
        </authorList>
    </citation>
    <scope>NUCLEOTIDE SEQUENCE [LARGE SCALE GENOMIC DNA]</scope>
    <source>
        <strain evidence="4 5">CBS 114.80</strain>
    </source>
</reference>
<gene>
    <name evidence="4" type="ORF">BP00DRAFT_470490</name>
</gene>
<dbReference type="PROSITE" id="PS50075">
    <property type="entry name" value="CARRIER"/>
    <property type="match status" value="1"/>
</dbReference>